<feature type="region of interest" description="Disordered" evidence="1">
    <location>
        <begin position="29"/>
        <end position="52"/>
    </location>
</feature>
<evidence type="ECO:0000313" key="2">
    <source>
        <dbReference type="EMBL" id="KAJ6339873.1"/>
    </source>
</evidence>
<dbReference type="Proteomes" id="UP001141253">
    <property type="component" value="Chromosome 15W"/>
</dbReference>
<name>A0ABQ9AJB9_9ROSI</name>
<evidence type="ECO:0000256" key="1">
    <source>
        <dbReference type="SAM" id="MobiDB-lite"/>
    </source>
</evidence>
<gene>
    <name evidence="2" type="ORF">OIU77_007757</name>
</gene>
<proteinExistence type="predicted"/>
<keyword evidence="3" id="KW-1185">Reference proteome</keyword>
<organism evidence="2 3">
    <name type="scientific">Salix suchowensis</name>
    <dbReference type="NCBI Taxonomy" id="1278906"/>
    <lineage>
        <taxon>Eukaryota</taxon>
        <taxon>Viridiplantae</taxon>
        <taxon>Streptophyta</taxon>
        <taxon>Embryophyta</taxon>
        <taxon>Tracheophyta</taxon>
        <taxon>Spermatophyta</taxon>
        <taxon>Magnoliopsida</taxon>
        <taxon>eudicotyledons</taxon>
        <taxon>Gunneridae</taxon>
        <taxon>Pentapetalae</taxon>
        <taxon>rosids</taxon>
        <taxon>fabids</taxon>
        <taxon>Malpighiales</taxon>
        <taxon>Salicaceae</taxon>
        <taxon>Saliceae</taxon>
        <taxon>Salix</taxon>
    </lineage>
</organism>
<reference evidence="2" key="1">
    <citation type="submission" date="2022-10" db="EMBL/GenBank/DDBJ databases">
        <authorList>
            <person name="Hyden B.L."/>
            <person name="Feng K."/>
            <person name="Yates T."/>
            <person name="Jawdy S."/>
            <person name="Smart L.B."/>
            <person name="Muchero W."/>
        </authorList>
    </citation>
    <scope>NUCLEOTIDE SEQUENCE</scope>
    <source>
        <tissue evidence="2">Shoot tip</tissue>
    </source>
</reference>
<comment type="caution">
    <text evidence="2">The sequence shown here is derived from an EMBL/GenBank/DDBJ whole genome shotgun (WGS) entry which is preliminary data.</text>
</comment>
<accession>A0ABQ9AJB9</accession>
<evidence type="ECO:0000313" key="3">
    <source>
        <dbReference type="Proteomes" id="UP001141253"/>
    </source>
</evidence>
<sequence>MCTKHGNLHKKSWMDGCGALYMNKRMEREGKKRKEKAMINENNAKLCSTRSKQQTVQHSDDLMFLGSLLTLVFDPVEANRGSFLHLLDPS</sequence>
<feature type="compositionally biased region" description="Polar residues" evidence="1">
    <location>
        <begin position="40"/>
        <end position="52"/>
    </location>
</feature>
<feature type="compositionally biased region" description="Basic and acidic residues" evidence="1">
    <location>
        <begin position="29"/>
        <end position="38"/>
    </location>
</feature>
<reference evidence="2" key="2">
    <citation type="journal article" date="2023" name="Int. J. Mol. Sci.">
        <title>De Novo Assembly and Annotation of 11 Diverse Shrub Willow (Salix) Genomes Reveals Novel Gene Organization in Sex-Linked Regions.</title>
        <authorList>
            <person name="Hyden B."/>
            <person name="Feng K."/>
            <person name="Yates T.B."/>
            <person name="Jawdy S."/>
            <person name="Cereghino C."/>
            <person name="Smart L.B."/>
            <person name="Muchero W."/>
        </authorList>
    </citation>
    <scope>NUCLEOTIDE SEQUENCE</scope>
    <source>
        <tissue evidence="2">Shoot tip</tissue>
    </source>
</reference>
<protein>
    <submittedName>
        <fullName evidence="2">Uncharacterized protein</fullName>
    </submittedName>
</protein>
<dbReference type="EMBL" id="JAPFFI010000020">
    <property type="protein sequence ID" value="KAJ6339873.1"/>
    <property type="molecule type" value="Genomic_DNA"/>
</dbReference>